<dbReference type="CDD" id="cd00190">
    <property type="entry name" value="Tryp_SPc"/>
    <property type="match status" value="1"/>
</dbReference>
<dbReference type="InterPro" id="IPR009003">
    <property type="entry name" value="Peptidase_S1_PA"/>
</dbReference>
<dbReference type="SUPFAM" id="SSF50494">
    <property type="entry name" value="Trypsin-like serine proteases"/>
    <property type="match status" value="1"/>
</dbReference>
<dbReference type="Ensembl" id="ENSPCLT00000022718.1">
    <property type="protein sequence ID" value="ENSPCLP00000017006.1"/>
    <property type="gene ID" value="ENSPCLG00000014132.1"/>
</dbReference>
<proteinExistence type="inferred from homology"/>
<feature type="domain" description="Peptidase S1" evidence="6">
    <location>
        <begin position="50"/>
        <end position="206"/>
    </location>
</feature>
<keyword evidence="2" id="KW-0378">Hydrolase</keyword>
<keyword evidence="1" id="KW-0645">Protease</keyword>
<dbReference type="InterPro" id="IPR043504">
    <property type="entry name" value="Peptidase_S1_PA_chymotrypsin"/>
</dbReference>
<evidence type="ECO:0000313" key="7">
    <source>
        <dbReference type="Ensembl" id="ENSPCLP00000017006.1"/>
    </source>
</evidence>
<dbReference type="Pfam" id="PF00089">
    <property type="entry name" value="Trypsin"/>
    <property type="match status" value="2"/>
</dbReference>
<dbReference type="FunFam" id="2.40.10.10:FF:000002">
    <property type="entry name" value="Transmembrane protease serine"/>
    <property type="match status" value="1"/>
</dbReference>
<dbReference type="GO" id="GO:0004252">
    <property type="term" value="F:serine-type endopeptidase activity"/>
    <property type="evidence" value="ECO:0007669"/>
    <property type="project" value="InterPro"/>
</dbReference>
<keyword evidence="4" id="KW-1015">Disulfide bond</keyword>
<reference evidence="7" key="1">
    <citation type="submission" date="2025-08" db="UniProtKB">
        <authorList>
            <consortium name="Ensembl"/>
        </authorList>
    </citation>
    <scope>IDENTIFICATION</scope>
</reference>
<name>A0A669QS74_PHACC</name>
<dbReference type="Gene3D" id="2.40.10.10">
    <property type="entry name" value="Trypsin-like serine proteases"/>
    <property type="match status" value="2"/>
</dbReference>
<evidence type="ECO:0000259" key="6">
    <source>
        <dbReference type="PROSITE" id="PS50240"/>
    </source>
</evidence>
<protein>
    <recommendedName>
        <fullName evidence="6">Peptidase S1 domain-containing protein</fullName>
    </recommendedName>
</protein>
<evidence type="ECO:0000256" key="4">
    <source>
        <dbReference type="ARBA" id="ARBA00023157"/>
    </source>
</evidence>
<evidence type="ECO:0000256" key="2">
    <source>
        <dbReference type="ARBA" id="ARBA00022801"/>
    </source>
</evidence>
<comment type="similarity">
    <text evidence="5">Belongs to the peptidase S1 family. CLIP subfamily.</text>
</comment>
<dbReference type="OMA" id="LISTRWI"/>
<evidence type="ECO:0000256" key="3">
    <source>
        <dbReference type="ARBA" id="ARBA00022825"/>
    </source>
</evidence>
<organism evidence="7 8">
    <name type="scientific">Phasianus colchicus</name>
    <name type="common">Common pheasant</name>
    <dbReference type="NCBI Taxonomy" id="9054"/>
    <lineage>
        <taxon>Eukaryota</taxon>
        <taxon>Metazoa</taxon>
        <taxon>Chordata</taxon>
        <taxon>Craniata</taxon>
        <taxon>Vertebrata</taxon>
        <taxon>Euteleostomi</taxon>
        <taxon>Archelosauria</taxon>
        <taxon>Archosauria</taxon>
        <taxon>Dinosauria</taxon>
        <taxon>Saurischia</taxon>
        <taxon>Theropoda</taxon>
        <taxon>Coelurosauria</taxon>
        <taxon>Aves</taxon>
        <taxon>Neognathae</taxon>
        <taxon>Galloanserae</taxon>
        <taxon>Galliformes</taxon>
        <taxon>Phasianidae</taxon>
        <taxon>Phasianinae</taxon>
        <taxon>Phasianus</taxon>
    </lineage>
</organism>
<dbReference type="PANTHER" id="PTHR24252:SF7">
    <property type="entry name" value="HYALIN"/>
    <property type="match status" value="1"/>
</dbReference>
<dbReference type="InterPro" id="IPR001254">
    <property type="entry name" value="Trypsin_dom"/>
</dbReference>
<dbReference type="PROSITE" id="PS50240">
    <property type="entry name" value="TRYPSIN_DOM"/>
    <property type="match status" value="1"/>
</dbReference>
<evidence type="ECO:0000256" key="1">
    <source>
        <dbReference type="ARBA" id="ARBA00022670"/>
    </source>
</evidence>
<dbReference type="PROSITE" id="PS00135">
    <property type="entry name" value="TRYPSIN_SER"/>
    <property type="match status" value="1"/>
</dbReference>
<dbReference type="SMART" id="SM00020">
    <property type="entry name" value="Tryp_SPc"/>
    <property type="match status" value="1"/>
</dbReference>
<dbReference type="Proteomes" id="UP000472261">
    <property type="component" value="Unplaced"/>
</dbReference>
<reference evidence="7" key="2">
    <citation type="submission" date="2025-09" db="UniProtKB">
        <authorList>
            <consortium name="Ensembl"/>
        </authorList>
    </citation>
    <scope>IDENTIFICATION</scope>
</reference>
<evidence type="ECO:0000313" key="8">
    <source>
        <dbReference type="Proteomes" id="UP000472261"/>
    </source>
</evidence>
<accession>A0A669QS74</accession>
<sequence>MSEVLCLRFVPICRLAVVTSFFHDQMKIIFKQFSIISVVCMQHSSRNIRIIGGTDSSPGEWPWQVSLHVKLSRRRHLCGGSIISNQWILTAAHLKCTKNNMEAIRYYVGRVEDILQKVTVPLMSKEECQARYRKRRIDDKEICAGYDEGGKDACKGDSGGPLSCRHEEVWYLVGITSWGEGCARPRQPGVYTKVVEFSDWILEKTT</sequence>
<dbReference type="AlphaFoldDB" id="A0A669QS74"/>
<keyword evidence="8" id="KW-1185">Reference proteome</keyword>
<dbReference type="InterPro" id="IPR001314">
    <property type="entry name" value="Peptidase_S1A"/>
</dbReference>
<dbReference type="PANTHER" id="PTHR24252">
    <property type="entry name" value="ACROSIN-RELATED"/>
    <property type="match status" value="1"/>
</dbReference>
<keyword evidence="3" id="KW-0720">Serine protease</keyword>
<dbReference type="PRINTS" id="PR00722">
    <property type="entry name" value="CHYMOTRYPSIN"/>
</dbReference>
<evidence type="ECO:0000256" key="5">
    <source>
        <dbReference type="ARBA" id="ARBA00024195"/>
    </source>
</evidence>
<dbReference type="InterPro" id="IPR033116">
    <property type="entry name" value="TRYPSIN_SER"/>
</dbReference>
<dbReference type="GO" id="GO:0006508">
    <property type="term" value="P:proteolysis"/>
    <property type="evidence" value="ECO:0007669"/>
    <property type="project" value="UniProtKB-KW"/>
</dbReference>